<feature type="region of interest" description="Disordered" evidence="1">
    <location>
        <begin position="381"/>
        <end position="414"/>
    </location>
</feature>
<accession>A0AA88AAZ7</accession>
<sequence length="492" mass="54625">MADWEMVDQASDRPVYPVDYFTSAVTSQYPVALWEEFEIPNDVELIVRGPNDLPSRPPPSSITLSAEFFRAGLRLPFHLYLRRVLTRLNMASMQLNANAYRILISCFILWTKNFIAGLPFRAFQNLYRMKTAPASSRRGYVWTRGPHVDARSLARIDILREKVDLEQNLNRLLSSVSLTKYNWFGSSSRSDYPMTDEERSCPGRSLLLRACPTWLSIIGPGQFLAVHPPGLGVRGSPTRTWICCSGNFFQREAFESKNRLCPSVNHGGAKAQATRTGSPGSNRSLLKLAMVVKVERELRPLSRAAGSRDLSASASGAELIRRKSSTQKAFVTKFDDRLTSDVAKSSRHSDPVEASNDLVDKLVEVASLDSKAKKARYAEKTAEEKAKEAEKRASQAEDARKRAEEAQKRPKYKEGMRDIKASFAANNLTVTGVDWSFVPEVSGETAAEEDVAPPVEAEKGEVTGGAHAAKDVVILDEPETCDDQAAHPDQQQ</sequence>
<organism evidence="2 3">
    <name type="scientific">Ficus carica</name>
    <name type="common">Common fig</name>
    <dbReference type="NCBI Taxonomy" id="3494"/>
    <lineage>
        <taxon>Eukaryota</taxon>
        <taxon>Viridiplantae</taxon>
        <taxon>Streptophyta</taxon>
        <taxon>Embryophyta</taxon>
        <taxon>Tracheophyta</taxon>
        <taxon>Spermatophyta</taxon>
        <taxon>Magnoliopsida</taxon>
        <taxon>eudicotyledons</taxon>
        <taxon>Gunneridae</taxon>
        <taxon>Pentapetalae</taxon>
        <taxon>rosids</taxon>
        <taxon>fabids</taxon>
        <taxon>Rosales</taxon>
        <taxon>Moraceae</taxon>
        <taxon>Ficeae</taxon>
        <taxon>Ficus</taxon>
    </lineage>
</organism>
<comment type="caution">
    <text evidence="2">The sequence shown here is derived from an EMBL/GenBank/DDBJ whole genome shotgun (WGS) entry which is preliminary data.</text>
</comment>
<dbReference type="EMBL" id="BTGU01000026">
    <property type="protein sequence ID" value="GMN47572.1"/>
    <property type="molecule type" value="Genomic_DNA"/>
</dbReference>
<evidence type="ECO:0000256" key="1">
    <source>
        <dbReference type="SAM" id="MobiDB-lite"/>
    </source>
</evidence>
<keyword evidence="3" id="KW-1185">Reference proteome</keyword>
<dbReference type="AlphaFoldDB" id="A0AA88AAZ7"/>
<proteinExistence type="predicted"/>
<dbReference type="Proteomes" id="UP001187192">
    <property type="component" value="Unassembled WGS sequence"/>
</dbReference>
<name>A0AA88AAZ7_FICCA</name>
<protein>
    <submittedName>
        <fullName evidence="2">Uncharacterized protein</fullName>
    </submittedName>
</protein>
<evidence type="ECO:0000313" key="3">
    <source>
        <dbReference type="Proteomes" id="UP001187192"/>
    </source>
</evidence>
<evidence type="ECO:0000313" key="2">
    <source>
        <dbReference type="EMBL" id="GMN47572.1"/>
    </source>
</evidence>
<gene>
    <name evidence="2" type="ORF">TIFTF001_016750</name>
</gene>
<reference evidence="2" key="1">
    <citation type="submission" date="2023-07" db="EMBL/GenBank/DDBJ databases">
        <title>draft genome sequence of fig (Ficus carica).</title>
        <authorList>
            <person name="Takahashi T."/>
            <person name="Nishimura K."/>
        </authorList>
    </citation>
    <scope>NUCLEOTIDE SEQUENCE</scope>
</reference>
<feature type="region of interest" description="Disordered" evidence="1">
    <location>
        <begin position="441"/>
        <end position="469"/>
    </location>
</feature>